<dbReference type="SMART" id="SM00382">
    <property type="entry name" value="AAA"/>
    <property type="match status" value="2"/>
</dbReference>
<evidence type="ECO:0000256" key="4">
    <source>
        <dbReference type="SAM" id="Coils"/>
    </source>
</evidence>
<dbReference type="PROSITE" id="PS50893">
    <property type="entry name" value="ABC_TRANSPORTER_2"/>
    <property type="match status" value="1"/>
</dbReference>
<organism evidence="7 8">
    <name type="scientific">Sphingomonas quercus</name>
    <dbReference type="NCBI Taxonomy" id="2842451"/>
    <lineage>
        <taxon>Bacteria</taxon>
        <taxon>Pseudomonadati</taxon>
        <taxon>Pseudomonadota</taxon>
        <taxon>Alphaproteobacteria</taxon>
        <taxon>Sphingomonadales</taxon>
        <taxon>Sphingomonadaceae</taxon>
        <taxon>Sphingomonas</taxon>
    </lineage>
</organism>
<proteinExistence type="predicted"/>
<feature type="coiled-coil region" evidence="4">
    <location>
        <begin position="224"/>
        <end position="258"/>
    </location>
</feature>
<dbReference type="PANTHER" id="PTHR19211:SF6">
    <property type="entry name" value="BLL7188 PROTEIN"/>
    <property type="match status" value="1"/>
</dbReference>
<evidence type="ECO:0000256" key="2">
    <source>
        <dbReference type="ARBA" id="ARBA00022741"/>
    </source>
</evidence>
<keyword evidence="2" id="KW-0547">Nucleotide-binding</keyword>
<dbReference type="InterPro" id="IPR050611">
    <property type="entry name" value="ABCF"/>
</dbReference>
<dbReference type="EMBL" id="JAHKRT010000004">
    <property type="protein sequence ID" value="MBU3078098.1"/>
    <property type="molecule type" value="Genomic_DNA"/>
</dbReference>
<dbReference type="InterPro" id="IPR017871">
    <property type="entry name" value="ABC_transporter-like_CS"/>
</dbReference>
<dbReference type="PANTHER" id="PTHR19211">
    <property type="entry name" value="ATP-BINDING TRANSPORT PROTEIN-RELATED"/>
    <property type="match status" value="1"/>
</dbReference>
<evidence type="ECO:0000259" key="6">
    <source>
        <dbReference type="PROSITE" id="PS50893"/>
    </source>
</evidence>
<dbReference type="InterPro" id="IPR003593">
    <property type="entry name" value="AAA+_ATPase"/>
</dbReference>
<evidence type="ECO:0000256" key="5">
    <source>
        <dbReference type="SAM" id="MobiDB-lite"/>
    </source>
</evidence>
<comment type="caution">
    <text evidence="7">The sequence shown here is derived from an EMBL/GenBank/DDBJ whole genome shotgun (WGS) entry which is preliminary data.</text>
</comment>
<evidence type="ECO:0000313" key="7">
    <source>
        <dbReference type="EMBL" id="MBU3078098.1"/>
    </source>
</evidence>
<evidence type="ECO:0000256" key="3">
    <source>
        <dbReference type="ARBA" id="ARBA00022840"/>
    </source>
</evidence>
<sequence>MSAPSLSVADICWSTPDGRRVLSGLSLDFTQERAGLVGRNGVGKSTLLRLLAGTLAPDRGRVVRFGTVSTMRQLVRIEPTETIAGLMGIAPGLDLLRRAETGRASLDELAEADWTLAARAAEALAQVRLGLPPETPLIALSGGQRTRAALAGAVFAAPDFLLLDEPTNDLDRDGRRAVAELLAGWRAGAIVVSHDRELLDTMDAIVELTSLGATRHGGNWSAYRARKETELATAEQHLALAERRAGEVKRRAQAAVERQQRRDAAGRRKGARGDMPRILIGARRDKAENSGGDNARLAERQGSAAERSLREARSRVERLEPLVVTIAPSGLSPAQRVLVADGLTYGHVHGSAMLREFSLTVTGPERIALRGPNGAGKSTLLALLAGRLKPWSGSARVLVPFAWFDQGMSMLDPEASVAANFARLNPGMGGNACRAALARFGFRGDDADRLTGDLSGGQMLRAGLACVLGGTRAPQLLILDEPTNHLDLEGIAAVEAGLAGYDGALLVASHDEAFLHALRITRPLAIG</sequence>
<keyword evidence="8" id="KW-1185">Reference proteome</keyword>
<dbReference type="Proteomes" id="UP000776276">
    <property type="component" value="Unassembled WGS sequence"/>
</dbReference>
<evidence type="ECO:0000256" key="1">
    <source>
        <dbReference type="ARBA" id="ARBA00022737"/>
    </source>
</evidence>
<gene>
    <name evidence="7" type="ORF">KOF26_09490</name>
</gene>
<evidence type="ECO:0000313" key="8">
    <source>
        <dbReference type="Proteomes" id="UP000776276"/>
    </source>
</evidence>
<keyword evidence="4" id="KW-0175">Coiled coil</keyword>
<dbReference type="GO" id="GO:0005524">
    <property type="term" value="F:ATP binding"/>
    <property type="evidence" value="ECO:0007669"/>
    <property type="project" value="UniProtKB-KW"/>
</dbReference>
<name>A0ABS6BIG3_9SPHN</name>
<keyword evidence="1" id="KW-0677">Repeat</keyword>
<feature type="domain" description="ABC transporter" evidence="6">
    <location>
        <begin position="6"/>
        <end position="236"/>
    </location>
</feature>
<dbReference type="PROSITE" id="PS00211">
    <property type="entry name" value="ABC_TRANSPORTER_1"/>
    <property type="match status" value="1"/>
</dbReference>
<dbReference type="Pfam" id="PF00005">
    <property type="entry name" value="ABC_tran"/>
    <property type="match status" value="2"/>
</dbReference>
<dbReference type="InterPro" id="IPR003439">
    <property type="entry name" value="ABC_transporter-like_ATP-bd"/>
</dbReference>
<feature type="region of interest" description="Disordered" evidence="5">
    <location>
        <begin position="281"/>
        <end position="312"/>
    </location>
</feature>
<protein>
    <submittedName>
        <fullName evidence="7">ATP-binding cassette domain-containing protein</fullName>
    </submittedName>
</protein>
<dbReference type="RefSeq" id="WP_216323703.1">
    <property type="nucleotide sequence ID" value="NZ_JAHKRT010000004.1"/>
</dbReference>
<reference evidence="7 8" key="1">
    <citation type="submission" date="2021-06" db="EMBL/GenBank/DDBJ databases">
        <title>Sphingomonas sp. XMGL2, whole genome shotgun sequencing project.</title>
        <authorList>
            <person name="Zhao G."/>
            <person name="Shen L."/>
        </authorList>
    </citation>
    <scope>NUCLEOTIDE SEQUENCE [LARGE SCALE GENOMIC DNA]</scope>
    <source>
        <strain evidence="7 8">XMGL2</strain>
    </source>
</reference>
<accession>A0ABS6BIG3</accession>
<keyword evidence="3 7" id="KW-0067">ATP-binding</keyword>